<reference evidence="2" key="2">
    <citation type="submission" date="2018-04" db="EMBL/GenBank/DDBJ databases">
        <title>OnivRS2 (Oryza nivara Reference Sequence Version 2).</title>
        <authorList>
            <person name="Zhang J."/>
            <person name="Kudrna D."/>
            <person name="Lee S."/>
            <person name="Talag J."/>
            <person name="Rajasekar S."/>
            <person name="Welchert J."/>
            <person name="Hsing Y.-I."/>
            <person name="Wing R.A."/>
        </authorList>
    </citation>
    <scope>NUCLEOTIDE SEQUENCE [LARGE SCALE GENOMIC DNA]</scope>
    <source>
        <strain evidence="2">SL10</strain>
    </source>
</reference>
<evidence type="ECO:0000313" key="3">
    <source>
        <dbReference type="Proteomes" id="UP000006591"/>
    </source>
</evidence>
<name>A0A0E0GMW9_ORYNI</name>
<dbReference type="Proteomes" id="UP000006591">
    <property type="component" value="Chromosome 3"/>
</dbReference>
<dbReference type="EnsemblPlants" id="ONIVA03G19850.1">
    <property type="protein sequence ID" value="ONIVA03G19850.1"/>
    <property type="gene ID" value="ONIVA03G19850"/>
</dbReference>
<keyword evidence="3" id="KW-1185">Reference proteome</keyword>
<dbReference type="Gramene" id="ONIVA03G19850.1">
    <property type="protein sequence ID" value="ONIVA03G19850.1"/>
    <property type="gene ID" value="ONIVA03G19850"/>
</dbReference>
<feature type="compositionally biased region" description="Polar residues" evidence="1">
    <location>
        <begin position="56"/>
        <end position="65"/>
    </location>
</feature>
<feature type="compositionally biased region" description="Polar residues" evidence="1">
    <location>
        <begin position="116"/>
        <end position="125"/>
    </location>
</feature>
<sequence>MAPKGSSSDKAVAIDWDLGSTCALRLLAATQGNAPDWQEELWDHDRHRDDNIVENKGNSRGNNSPHQEEAIHITDISMHAHTPTCSAGATARDRAPTHASRHHAPPPLPGDVDDPSPTTGNVQIS</sequence>
<feature type="region of interest" description="Disordered" evidence="1">
    <location>
        <begin position="38"/>
        <end position="125"/>
    </location>
</feature>
<organism evidence="2">
    <name type="scientific">Oryza nivara</name>
    <name type="common">Indian wild rice</name>
    <name type="synonym">Oryza sativa f. spontanea</name>
    <dbReference type="NCBI Taxonomy" id="4536"/>
    <lineage>
        <taxon>Eukaryota</taxon>
        <taxon>Viridiplantae</taxon>
        <taxon>Streptophyta</taxon>
        <taxon>Embryophyta</taxon>
        <taxon>Tracheophyta</taxon>
        <taxon>Spermatophyta</taxon>
        <taxon>Magnoliopsida</taxon>
        <taxon>Liliopsida</taxon>
        <taxon>Poales</taxon>
        <taxon>Poaceae</taxon>
        <taxon>BOP clade</taxon>
        <taxon>Oryzoideae</taxon>
        <taxon>Oryzeae</taxon>
        <taxon>Oryzinae</taxon>
        <taxon>Oryza</taxon>
    </lineage>
</organism>
<protein>
    <submittedName>
        <fullName evidence="2">Uncharacterized protein</fullName>
    </submittedName>
</protein>
<dbReference type="HOGENOM" id="CLU_2018793_0_0_1"/>
<reference evidence="2" key="1">
    <citation type="submission" date="2015-04" db="UniProtKB">
        <authorList>
            <consortium name="EnsemblPlants"/>
        </authorList>
    </citation>
    <scope>IDENTIFICATION</scope>
    <source>
        <strain evidence="2">SL10</strain>
    </source>
</reference>
<evidence type="ECO:0000256" key="1">
    <source>
        <dbReference type="SAM" id="MobiDB-lite"/>
    </source>
</evidence>
<accession>A0A0E0GMW9</accession>
<evidence type="ECO:0000313" key="2">
    <source>
        <dbReference type="EnsemblPlants" id="ONIVA03G19850.1"/>
    </source>
</evidence>
<feature type="compositionally biased region" description="Basic and acidic residues" evidence="1">
    <location>
        <begin position="41"/>
        <end position="53"/>
    </location>
</feature>
<proteinExistence type="predicted"/>
<dbReference type="AlphaFoldDB" id="A0A0E0GMW9"/>